<dbReference type="SUPFAM" id="SSF51735">
    <property type="entry name" value="NAD(P)-binding Rossmann-fold domains"/>
    <property type="match status" value="1"/>
</dbReference>
<dbReference type="InterPro" id="IPR016040">
    <property type="entry name" value="NAD(P)-bd_dom"/>
</dbReference>
<keyword evidence="3" id="KW-1185">Reference proteome</keyword>
<evidence type="ECO:0000259" key="1">
    <source>
        <dbReference type="Pfam" id="PF13460"/>
    </source>
</evidence>
<feature type="domain" description="NAD(P)-binding" evidence="1">
    <location>
        <begin position="3"/>
        <end position="65"/>
    </location>
</feature>
<dbReference type="EMBL" id="JAKGSG010000022">
    <property type="protein sequence ID" value="MCF4120538.1"/>
    <property type="molecule type" value="Genomic_DNA"/>
</dbReference>
<accession>A0AA41U5Z9</accession>
<protein>
    <submittedName>
        <fullName evidence="2">SDR family oxidoreductase</fullName>
    </submittedName>
</protein>
<dbReference type="Proteomes" id="UP001165405">
    <property type="component" value="Unassembled WGS sequence"/>
</dbReference>
<dbReference type="Gene3D" id="3.40.50.720">
    <property type="entry name" value="NAD(P)-binding Rossmann-like Domain"/>
    <property type="match status" value="1"/>
</dbReference>
<dbReference type="AlphaFoldDB" id="A0AA41U5Z9"/>
<name>A0AA41U5Z9_9MICO</name>
<dbReference type="InterPro" id="IPR036291">
    <property type="entry name" value="NAD(P)-bd_dom_sf"/>
</dbReference>
<reference evidence="2" key="1">
    <citation type="submission" date="2022-01" db="EMBL/GenBank/DDBJ databases">
        <title>Antribacter sp. nov., isolated from Guizhou of China.</title>
        <authorList>
            <person name="Chengliang C."/>
            <person name="Ya Z."/>
        </authorList>
    </citation>
    <scope>NUCLEOTIDE SEQUENCE</scope>
    <source>
        <strain evidence="2">KLBMP 9083</strain>
    </source>
</reference>
<sequence>MTFADKAAGESVLAASGLDWTLAYPVLLKNGSGTGARAIDLTDLERLPGVPMVSRADVATFLLDSAVAGSWVGRTAVLTSGR</sequence>
<comment type="caution">
    <text evidence="2">The sequence shown here is derived from an EMBL/GenBank/DDBJ whole genome shotgun (WGS) entry which is preliminary data.</text>
</comment>
<evidence type="ECO:0000313" key="3">
    <source>
        <dbReference type="Proteomes" id="UP001165405"/>
    </source>
</evidence>
<evidence type="ECO:0000313" key="2">
    <source>
        <dbReference type="EMBL" id="MCF4120538.1"/>
    </source>
</evidence>
<organism evidence="2 3">
    <name type="scientific">Antribacter soli</name>
    <dbReference type="NCBI Taxonomy" id="2910976"/>
    <lineage>
        <taxon>Bacteria</taxon>
        <taxon>Bacillati</taxon>
        <taxon>Actinomycetota</taxon>
        <taxon>Actinomycetes</taxon>
        <taxon>Micrococcales</taxon>
        <taxon>Promicromonosporaceae</taxon>
        <taxon>Antribacter</taxon>
    </lineage>
</organism>
<dbReference type="Pfam" id="PF13460">
    <property type="entry name" value="NAD_binding_10"/>
    <property type="match status" value="1"/>
</dbReference>
<dbReference type="RefSeq" id="WP_236088312.1">
    <property type="nucleotide sequence ID" value="NZ_JAKGSG010000022.1"/>
</dbReference>
<proteinExistence type="predicted"/>
<gene>
    <name evidence="2" type="ORF">L1785_06075</name>
</gene>